<protein>
    <recommendedName>
        <fullName evidence="5">Glycosyltransferase subfamily 4-like N-terminal domain-containing protein</fullName>
    </recommendedName>
</protein>
<dbReference type="Proteomes" id="UP000178797">
    <property type="component" value="Unassembled WGS sequence"/>
</dbReference>
<dbReference type="CDD" id="cd03801">
    <property type="entry name" value="GT4_PimA-like"/>
    <property type="match status" value="1"/>
</dbReference>
<evidence type="ECO:0000313" key="3">
    <source>
        <dbReference type="EMBL" id="OGL44011.1"/>
    </source>
</evidence>
<accession>A0A1F7RRD1</accession>
<gene>
    <name evidence="3" type="ORF">A2W05_04235</name>
</gene>
<evidence type="ECO:0000313" key="4">
    <source>
        <dbReference type="Proteomes" id="UP000178797"/>
    </source>
</evidence>
<evidence type="ECO:0000259" key="2">
    <source>
        <dbReference type="Pfam" id="PF13439"/>
    </source>
</evidence>
<name>A0A1F7RRD1_9BACT</name>
<comment type="caution">
    <text evidence="3">The sequence shown here is derived from an EMBL/GenBank/DDBJ whole genome shotgun (WGS) entry which is preliminary data.</text>
</comment>
<evidence type="ECO:0000259" key="1">
    <source>
        <dbReference type="Pfam" id="PF00534"/>
    </source>
</evidence>
<reference evidence="3 4" key="1">
    <citation type="journal article" date="2016" name="Nat. Commun.">
        <title>Thousands of microbial genomes shed light on interconnected biogeochemical processes in an aquifer system.</title>
        <authorList>
            <person name="Anantharaman K."/>
            <person name="Brown C.T."/>
            <person name="Hug L.A."/>
            <person name="Sharon I."/>
            <person name="Castelle C.J."/>
            <person name="Probst A.J."/>
            <person name="Thomas B.C."/>
            <person name="Singh A."/>
            <person name="Wilkins M.J."/>
            <person name="Karaoz U."/>
            <person name="Brodie E.L."/>
            <person name="Williams K.H."/>
            <person name="Hubbard S.S."/>
            <person name="Banfield J.F."/>
        </authorList>
    </citation>
    <scope>NUCLEOTIDE SEQUENCE [LARGE SCALE GENOMIC DNA]</scope>
</reference>
<dbReference type="GO" id="GO:0016757">
    <property type="term" value="F:glycosyltransferase activity"/>
    <property type="evidence" value="ECO:0007669"/>
    <property type="project" value="InterPro"/>
</dbReference>
<organism evidence="3 4">
    <name type="scientific">Candidatus Schekmanbacteria bacterium RBG_16_38_10</name>
    <dbReference type="NCBI Taxonomy" id="1817879"/>
    <lineage>
        <taxon>Bacteria</taxon>
        <taxon>Candidatus Schekmaniibacteriota</taxon>
    </lineage>
</organism>
<dbReference type="SUPFAM" id="SSF53756">
    <property type="entry name" value="UDP-Glycosyltransferase/glycogen phosphorylase"/>
    <property type="match status" value="1"/>
</dbReference>
<dbReference type="EMBL" id="MGDE01000199">
    <property type="protein sequence ID" value="OGL44011.1"/>
    <property type="molecule type" value="Genomic_DNA"/>
</dbReference>
<feature type="domain" description="Glycosyltransferase subfamily 4-like N-terminal" evidence="2">
    <location>
        <begin position="19"/>
        <end position="176"/>
    </location>
</feature>
<sequence>MRIMYITFDDIHSNFAWSVHIREVAERLHKRGHSVLLVGPNIRDDSIKVFTKSIPVSSNKLVKVLQYFITSGYHFLSAIINFKPHIIYCRGVHFTLTPILSAIILGKPFIVEINGLLEDTLKNRLVRYIFISVQKVYLVLASRIITVSDLLKEGLCKRYNINSNKVYVIPNGADCEKFMPMNKMAARRKLNLPNVMTILFVGSFYRHHGLALLLDSAYAVRNSIPDVRFILVGDGLVRNEIELMVADKGLGDIFTFTGERPHSEIPLWISAADVCVCILISDYSRYYGFSIVKLYEYMASGRPVIAASNMKEIAEFIETHNIGLVESLNKDKERNIRGFSDKLIKLLQDEELREQLGQNGRRLALDKFNWDRAAADVEKVLADIMKC</sequence>
<evidence type="ECO:0008006" key="5">
    <source>
        <dbReference type="Google" id="ProtNLM"/>
    </source>
</evidence>
<proteinExistence type="predicted"/>
<dbReference type="InterPro" id="IPR001296">
    <property type="entry name" value="Glyco_trans_1"/>
</dbReference>
<dbReference type="Pfam" id="PF13439">
    <property type="entry name" value="Glyco_transf_4"/>
    <property type="match status" value="1"/>
</dbReference>
<feature type="domain" description="Glycosyl transferase family 1" evidence="1">
    <location>
        <begin position="187"/>
        <end position="362"/>
    </location>
</feature>
<dbReference type="Gene3D" id="3.40.50.2000">
    <property type="entry name" value="Glycogen Phosphorylase B"/>
    <property type="match status" value="2"/>
</dbReference>
<dbReference type="PANTHER" id="PTHR12526">
    <property type="entry name" value="GLYCOSYLTRANSFERASE"/>
    <property type="match status" value="1"/>
</dbReference>
<dbReference type="InterPro" id="IPR028098">
    <property type="entry name" value="Glyco_trans_4-like_N"/>
</dbReference>
<dbReference type="Pfam" id="PF00534">
    <property type="entry name" value="Glycos_transf_1"/>
    <property type="match status" value="1"/>
</dbReference>
<dbReference type="AlphaFoldDB" id="A0A1F7RRD1"/>